<accession>A0ABW0R1I1</accession>
<organism evidence="2 3">
    <name type="scientific">Cohnella yongneupensis</name>
    <dbReference type="NCBI Taxonomy" id="425006"/>
    <lineage>
        <taxon>Bacteria</taxon>
        <taxon>Bacillati</taxon>
        <taxon>Bacillota</taxon>
        <taxon>Bacilli</taxon>
        <taxon>Bacillales</taxon>
        <taxon>Paenibacillaceae</taxon>
        <taxon>Cohnella</taxon>
    </lineage>
</organism>
<evidence type="ECO:0000313" key="2">
    <source>
        <dbReference type="EMBL" id="MFC5529712.1"/>
    </source>
</evidence>
<dbReference type="Proteomes" id="UP001596108">
    <property type="component" value="Unassembled WGS sequence"/>
</dbReference>
<evidence type="ECO:0000259" key="1">
    <source>
        <dbReference type="Pfam" id="PF18735"/>
    </source>
</evidence>
<sequence>MKIRSEIELQNFLDTTCSLRKRELTTLKFLIMSMKRDHEKKALMRASTTIIYAHWEGFIKNSSMAYLDYISRLSINLSELTNNFIALALKERITTTGRSKRTSPHLNLINDLLINLNQSSINTETIDTNSNLDAEILQDIMTSIGLDFDSYWEMKSPFIDRELVDSRNSIAHGELKEISEDAFNNLYDFVIEAMERFKTSIENAAALKKYKKTS</sequence>
<evidence type="ECO:0000313" key="3">
    <source>
        <dbReference type="Proteomes" id="UP001596108"/>
    </source>
</evidence>
<keyword evidence="3" id="KW-1185">Reference proteome</keyword>
<dbReference type="RefSeq" id="WP_378111608.1">
    <property type="nucleotide sequence ID" value="NZ_JBHSNC010000027.1"/>
</dbReference>
<dbReference type="Pfam" id="PF18735">
    <property type="entry name" value="HEPN_RiboL-PSP"/>
    <property type="match status" value="1"/>
</dbReference>
<dbReference type="InterPro" id="IPR041519">
    <property type="entry name" value="HEPN_RiboL-PSP"/>
</dbReference>
<proteinExistence type="predicted"/>
<dbReference type="EMBL" id="JBHSNC010000027">
    <property type="protein sequence ID" value="MFC5529712.1"/>
    <property type="molecule type" value="Genomic_DNA"/>
</dbReference>
<reference evidence="3" key="1">
    <citation type="journal article" date="2019" name="Int. J. Syst. Evol. Microbiol.">
        <title>The Global Catalogue of Microorganisms (GCM) 10K type strain sequencing project: providing services to taxonomists for standard genome sequencing and annotation.</title>
        <authorList>
            <consortium name="The Broad Institute Genomics Platform"/>
            <consortium name="The Broad Institute Genome Sequencing Center for Infectious Disease"/>
            <person name="Wu L."/>
            <person name="Ma J."/>
        </authorList>
    </citation>
    <scope>NUCLEOTIDE SEQUENCE [LARGE SCALE GENOMIC DNA]</scope>
    <source>
        <strain evidence="3">CGMCC 1.18578</strain>
    </source>
</reference>
<feature type="domain" description="RiboL-PSP-HEPN" evidence="1">
    <location>
        <begin position="20"/>
        <end position="203"/>
    </location>
</feature>
<protein>
    <submittedName>
        <fullName evidence="2">MAE_28990/MAE_18760 family HEPN-like nuclease</fullName>
    </submittedName>
</protein>
<gene>
    <name evidence="2" type="ORF">ACFPQ4_09650</name>
</gene>
<comment type="caution">
    <text evidence="2">The sequence shown here is derived from an EMBL/GenBank/DDBJ whole genome shotgun (WGS) entry which is preliminary data.</text>
</comment>
<name>A0ABW0R1I1_9BACL</name>